<name>A0A0D6JGB4_9HYPH</name>
<keyword evidence="2" id="KW-0813">Transport</keyword>
<evidence type="ECO:0000256" key="2">
    <source>
        <dbReference type="ARBA" id="ARBA00022448"/>
    </source>
</evidence>
<gene>
    <name evidence="7" type="ORF">YBN1229_v1_2369</name>
</gene>
<dbReference type="PANTHER" id="PTHR42788:SF13">
    <property type="entry name" value="ALIPHATIC SULFONATES IMPORT ATP-BINDING PROTEIN SSUB"/>
    <property type="match status" value="1"/>
</dbReference>
<proteinExistence type="inferred from homology"/>
<dbReference type="EMBL" id="LN829119">
    <property type="protein sequence ID" value="CPR19899.1"/>
    <property type="molecule type" value="Genomic_DNA"/>
</dbReference>
<protein>
    <submittedName>
        <fullName evidence="6">Putative nitrate/sulfonate/bicarbonate ABC transporter ATPase</fullName>
    </submittedName>
</protein>
<evidence type="ECO:0000313" key="7">
    <source>
        <dbReference type="EMBL" id="CPR19899.1"/>
    </source>
</evidence>
<dbReference type="AlphaFoldDB" id="A0A0D6JGB4"/>
<evidence type="ECO:0000256" key="3">
    <source>
        <dbReference type="ARBA" id="ARBA00022741"/>
    </source>
</evidence>
<feature type="domain" description="ABC transporter" evidence="5">
    <location>
        <begin position="23"/>
        <end position="255"/>
    </location>
</feature>
<dbReference type="EMBL" id="KM879220">
    <property type="protein sequence ID" value="AIY69288.1"/>
    <property type="molecule type" value="Genomic_DNA"/>
</dbReference>
<dbReference type="KEGG" id="fil:BN1229_v1_3555"/>
<sequence length="295" mass="33297">MQQENSKGAAAASKDYAIGKSKVELRNVSKSYGEEWDEQTVIEDISFELTPGDLTVVVGPSGCGKSTLVNLIAGFERPDSGEILLDGKRVTGPGKDRMVVFQETALMPWQTTYENVVFGPKLRGDMRGKELKDEAERLLAKVGLYEFMHKYPLQLSGGMQRRAELARALINKPSILIMDEPFRGLDAMSRGLMQEFFLRLFEENHRTNLFVTSEIDEAIFLADRLVILSNRPAQVRKVIDIRLPRPRHYSMLNSQEAYDYKREAMSILHDEAMRSFSSTGVSSDFTENYTAQPNA</sequence>
<comment type="similarity">
    <text evidence="1">Belongs to the ABC transporter superfamily.</text>
</comment>
<dbReference type="OrthoDB" id="9807242at2"/>
<reference evidence="8" key="3">
    <citation type="submission" date="2015-02" db="EMBL/GenBank/DDBJ databases">
        <authorList>
            <person name="Chooi Y.-H."/>
        </authorList>
    </citation>
    <scope>NUCLEOTIDE SEQUENCE [LARGE SCALE GENOMIC DNA]</scope>
    <source>
        <strain evidence="8">strain Y</strain>
    </source>
</reference>
<dbReference type="Proteomes" id="UP000033187">
    <property type="component" value="Chromosome 1"/>
</dbReference>
<keyword evidence="8" id="KW-1185">Reference proteome</keyword>
<keyword evidence="4" id="KW-0067">ATP-binding</keyword>
<reference evidence="7" key="1">
    <citation type="journal article" date="2015" name="Genome Announc.">
        <title>Complete Genome Sequences of Two Strains of Candidatus Filomicrobium marinum, a Methanesulfonate-Degrading Species.</title>
        <authorList>
            <person name="Henriques A.C."/>
            <person name="De Marco P."/>
        </authorList>
    </citation>
    <scope>NUCLEOTIDE SEQUENCE</scope>
    <source>
        <strain evidence="7">Berkeley</strain>
    </source>
</reference>
<organism evidence="7 8">
    <name type="scientific">Candidatus Filomicrobium marinum</name>
    <dbReference type="NCBI Taxonomy" id="1608628"/>
    <lineage>
        <taxon>Bacteria</taxon>
        <taxon>Pseudomonadati</taxon>
        <taxon>Pseudomonadota</taxon>
        <taxon>Alphaproteobacteria</taxon>
        <taxon>Hyphomicrobiales</taxon>
        <taxon>Hyphomicrobiaceae</taxon>
        <taxon>Filomicrobium</taxon>
    </lineage>
</organism>
<reference evidence="6" key="2">
    <citation type="journal article" date="2015" name="PLoS ONE">
        <title>Methanesulfonate (MSA) Catabolic Genes from Marine and Estuarine Bacteria.</title>
        <authorList>
            <person name="Henriques A.C."/>
            <person name="De Marco P."/>
        </authorList>
    </citation>
    <scope>NUCLEOTIDE SEQUENCE</scope>
    <source>
        <strain evidence="6">Berkeley</strain>
    </source>
</reference>
<dbReference type="RefSeq" id="WP_046479271.1">
    <property type="nucleotide sequence ID" value="NZ_LN829118.1"/>
</dbReference>
<dbReference type="PROSITE" id="PS00211">
    <property type="entry name" value="ABC_TRANSPORTER_1"/>
    <property type="match status" value="1"/>
</dbReference>
<dbReference type="InterPro" id="IPR003593">
    <property type="entry name" value="AAA+_ATPase"/>
</dbReference>
<dbReference type="CDD" id="cd03293">
    <property type="entry name" value="ABC_NrtD_SsuB_transporters"/>
    <property type="match status" value="1"/>
</dbReference>
<dbReference type="Gene3D" id="3.40.50.300">
    <property type="entry name" value="P-loop containing nucleotide triphosphate hydrolases"/>
    <property type="match status" value="1"/>
</dbReference>
<dbReference type="GO" id="GO:0005524">
    <property type="term" value="F:ATP binding"/>
    <property type="evidence" value="ECO:0007669"/>
    <property type="project" value="UniProtKB-KW"/>
</dbReference>
<dbReference type="GO" id="GO:0016887">
    <property type="term" value="F:ATP hydrolysis activity"/>
    <property type="evidence" value="ECO:0007669"/>
    <property type="project" value="InterPro"/>
</dbReference>
<evidence type="ECO:0000259" key="5">
    <source>
        <dbReference type="PROSITE" id="PS50893"/>
    </source>
</evidence>
<evidence type="ECO:0000313" key="6">
    <source>
        <dbReference type="EMBL" id="AIY69288.1"/>
    </source>
</evidence>
<dbReference type="KEGG" id="fiy:BN1229_v1_2369"/>
<dbReference type="Pfam" id="PF00005">
    <property type="entry name" value="ABC_tran"/>
    <property type="match status" value="1"/>
</dbReference>
<dbReference type="InterPro" id="IPR050166">
    <property type="entry name" value="ABC_transporter_ATP-bind"/>
</dbReference>
<dbReference type="SUPFAM" id="SSF52540">
    <property type="entry name" value="P-loop containing nucleoside triphosphate hydrolases"/>
    <property type="match status" value="1"/>
</dbReference>
<dbReference type="SMART" id="SM00382">
    <property type="entry name" value="AAA"/>
    <property type="match status" value="1"/>
</dbReference>
<evidence type="ECO:0000256" key="1">
    <source>
        <dbReference type="ARBA" id="ARBA00005417"/>
    </source>
</evidence>
<accession>A0A0D6JGB4</accession>
<evidence type="ECO:0000256" key="4">
    <source>
        <dbReference type="ARBA" id="ARBA00022840"/>
    </source>
</evidence>
<dbReference type="InterPro" id="IPR003439">
    <property type="entry name" value="ABC_transporter-like_ATP-bd"/>
</dbReference>
<dbReference type="InterPro" id="IPR027417">
    <property type="entry name" value="P-loop_NTPase"/>
</dbReference>
<evidence type="ECO:0000313" key="8">
    <source>
        <dbReference type="Proteomes" id="UP000033187"/>
    </source>
</evidence>
<keyword evidence="3" id="KW-0547">Nucleotide-binding</keyword>
<dbReference type="PROSITE" id="PS50893">
    <property type="entry name" value="ABC_TRANSPORTER_2"/>
    <property type="match status" value="1"/>
</dbReference>
<dbReference type="InterPro" id="IPR017871">
    <property type="entry name" value="ABC_transporter-like_CS"/>
</dbReference>
<dbReference type="PANTHER" id="PTHR42788">
    <property type="entry name" value="TAURINE IMPORT ATP-BINDING PROTEIN-RELATED"/>
    <property type="match status" value="1"/>
</dbReference>